<keyword evidence="1" id="KW-0560">Oxidoreductase</keyword>
<evidence type="ECO:0000259" key="3">
    <source>
        <dbReference type="PROSITE" id="PS51176"/>
    </source>
</evidence>
<feature type="compositionally biased region" description="Basic and acidic residues" evidence="2">
    <location>
        <begin position="374"/>
        <end position="385"/>
    </location>
</feature>
<dbReference type="InterPro" id="IPR008927">
    <property type="entry name" value="6-PGluconate_DH-like_C_sf"/>
</dbReference>
<dbReference type="OrthoDB" id="2414662at2759"/>
<evidence type="ECO:0000313" key="4">
    <source>
        <dbReference type="EMBL" id="GAQ79610.1"/>
    </source>
</evidence>
<dbReference type="OMA" id="HDMHAAE"/>
<dbReference type="Gene3D" id="3.40.50.720">
    <property type="entry name" value="NAD(P)-binding Rossmann-like Domain"/>
    <property type="match status" value="1"/>
</dbReference>
<dbReference type="GO" id="GO:0070403">
    <property type="term" value="F:NAD+ binding"/>
    <property type="evidence" value="ECO:0007669"/>
    <property type="project" value="InterPro"/>
</dbReference>
<reference evidence="4 5" key="1">
    <citation type="journal article" date="2014" name="Nat. Commun.">
        <title>Klebsormidium flaccidum genome reveals primary factors for plant terrestrial adaptation.</title>
        <authorList>
            <person name="Hori K."/>
            <person name="Maruyama F."/>
            <person name="Fujisawa T."/>
            <person name="Togashi T."/>
            <person name="Yamamoto N."/>
            <person name="Seo M."/>
            <person name="Sato S."/>
            <person name="Yamada T."/>
            <person name="Mori H."/>
            <person name="Tajima N."/>
            <person name="Moriyama T."/>
            <person name="Ikeuchi M."/>
            <person name="Watanabe M."/>
            <person name="Wada H."/>
            <person name="Kobayashi K."/>
            <person name="Saito M."/>
            <person name="Masuda T."/>
            <person name="Sasaki-Sekimoto Y."/>
            <person name="Mashiguchi K."/>
            <person name="Awai K."/>
            <person name="Shimojima M."/>
            <person name="Masuda S."/>
            <person name="Iwai M."/>
            <person name="Nobusawa T."/>
            <person name="Narise T."/>
            <person name="Kondo S."/>
            <person name="Saito H."/>
            <person name="Sato R."/>
            <person name="Murakawa M."/>
            <person name="Ihara Y."/>
            <person name="Oshima-Yamada Y."/>
            <person name="Ohtaka K."/>
            <person name="Satoh M."/>
            <person name="Sonobe K."/>
            <person name="Ishii M."/>
            <person name="Ohtani R."/>
            <person name="Kanamori-Sato M."/>
            <person name="Honoki R."/>
            <person name="Miyazaki D."/>
            <person name="Mochizuki H."/>
            <person name="Umetsu J."/>
            <person name="Higashi K."/>
            <person name="Shibata D."/>
            <person name="Kamiya Y."/>
            <person name="Sato N."/>
            <person name="Nakamura Y."/>
            <person name="Tabata S."/>
            <person name="Ida S."/>
            <person name="Kurokawa K."/>
            <person name="Ohta H."/>
        </authorList>
    </citation>
    <scope>NUCLEOTIDE SEQUENCE [LARGE SCALE GENOMIC DNA]</scope>
    <source>
        <strain evidence="4 5">NIES-2285</strain>
    </source>
</reference>
<dbReference type="GO" id="GO:0008977">
    <property type="term" value="F:prephenate dehydrogenase (NAD+) activity"/>
    <property type="evidence" value="ECO:0007669"/>
    <property type="project" value="InterPro"/>
</dbReference>
<dbReference type="GO" id="GO:0033730">
    <property type="term" value="F:arogenate dehydrogenase (NADP+) activity"/>
    <property type="evidence" value="ECO:0007669"/>
    <property type="project" value="InterPro"/>
</dbReference>
<organism evidence="4 5">
    <name type="scientific">Klebsormidium nitens</name>
    <name type="common">Green alga</name>
    <name type="synonym">Ulothrix nitens</name>
    <dbReference type="NCBI Taxonomy" id="105231"/>
    <lineage>
        <taxon>Eukaryota</taxon>
        <taxon>Viridiplantae</taxon>
        <taxon>Streptophyta</taxon>
        <taxon>Klebsormidiophyceae</taxon>
        <taxon>Klebsormidiales</taxon>
        <taxon>Klebsormidiaceae</taxon>
        <taxon>Klebsormidium</taxon>
    </lineage>
</organism>
<dbReference type="Pfam" id="PF02153">
    <property type="entry name" value="PDH_N"/>
    <property type="match status" value="1"/>
</dbReference>
<dbReference type="Pfam" id="PF26213">
    <property type="entry name" value="TYRAAT1_C"/>
    <property type="match status" value="1"/>
</dbReference>
<protein>
    <submittedName>
        <fullName evidence="4">Arogenate or prephenate dehydrogenase family protein</fullName>
    </submittedName>
</protein>
<evidence type="ECO:0000313" key="5">
    <source>
        <dbReference type="Proteomes" id="UP000054558"/>
    </source>
</evidence>
<gene>
    <name evidence="4" type="ORF">KFL_000340130</name>
</gene>
<dbReference type="PANTHER" id="PTHR43207">
    <property type="entry name" value="AROGENATE DEHYDROGENASE-RELATED"/>
    <property type="match status" value="1"/>
</dbReference>
<dbReference type="PANTHER" id="PTHR43207:SF4">
    <property type="entry name" value="AROGENATE DEHYDROGENASE 2, CHLOROPLASTIC"/>
    <property type="match status" value="1"/>
</dbReference>
<dbReference type="InterPro" id="IPR059064">
    <property type="entry name" value="TYRAAT2_C"/>
</dbReference>
<dbReference type="SUPFAM" id="SSF48179">
    <property type="entry name" value="6-phosphogluconate dehydrogenase C-terminal domain-like"/>
    <property type="match status" value="1"/>
</dbReference>
<dbReference type="SMR" id="A0A1Y1HLV6"/>
<proteinExistence type="predicted"/>
<sequence>MSTSQKISSSSSLGNPSVFSPSNNQRQLPRKGGLIRALDAAMPFDYESKKQRELREKSKLLIGVVGFGNFGQFIAKRMIQHGHTVLGYSRGDYSKVAEDMGARYFRDIDDFCEEHPDVVIICTSILSTERVLRAVPFQRLRRSTLFVDMLSVKEFPKALFQQLLPKDFDLLCTHPMFGPESGKGAWTGLPFVYDKVRVGKNHARQDRCERFLKVFEQEGCRMVEMTCEEHDKYAASSQFITHTVGRVLGQLALESTPINTKGYETLLSLVDNTCKDSFDLYYGLFMYNINATEELERLERSFDAVKKQLFDQLHDILRTQLFQSTPAKRAPQELPQIASTPRPLLLPATSSNGGASNGVSSNGSASNGAAGPHLSKEDGVVKVSE</sequence>
<dbReference type="EMBL" id="DF236983">
    <property type="protein sequence ID" value="GAQ79610.1"/>
    <property type="molecule type" value="Genomic_DNA"/>
</dbReference>
<dbReference type="InterPro" id="IPR045011">
    <property type="entry name" value="TYRAAT1/2"/>
</dbReference>
<dbReference type="InterPro" id="IPR036291">
    <property type="entry name" value="NAD(P)-bd_dom_sf"/>
</dbReference>
<dbReference type="SUPFAM" id="SSF51735">
    <property type="entry name" value="NAD(P)-binding Rossmann-fold domains"/>
    <property type="match status" value="1"/>
</dbReference>
<feature type="compositionally biased region" description="Polar residues" evidence="2">
    <location>
        <begin position="13"/>
        <end position="27"/>
    </location>
</feature>
<evidence type="ECO:0000256" key="1">
    <source>
        <dbReference type="ARBA" id="ARBA00023002"/>
    </source>
</evidence>
<dbReference type="GO" id="GO:0006571">
    <property type="term" value="P:tyrosine biosynthetic process"/>
    <property type="evidence" value="ECO:0007669"/>
    <property type="project" value="InterPro"/>
</dbReference>
<dbReference type="InterPro" id="IPR046826">
    <property type="entry name" value="PDH_N"/>
</dbReference>
<feature type="compositionally biased region" description="Low complexity" evidence="2">
    <location>
        <begin position="1"/>
        <end position="12"/>
    </location>
</feature>
<dbReference type="PROSITE" id="PS51176">
    <property type="entry name" value="PDH_ADH"/>
    <property type="match status" value="1"/>
</dbReference>
<evidence type="ECO:0000256" key="2">
    <source>
        <dbReference type="SAM" id="MobiDB-lite"/>
    </source>
</evidence>
<feature type="region of interest" description="Disordered" evidence="2">
    <location>
        <begin position="327"/>
        <end position="385"/>
    </location>
</feature>
<feature type="region of interest" description="Disordered" evidence="2">
    <location>
        <begin position="1"/>
        <end position="30"/>
    </location>
</feature>
<feature type="compositionally biased region" description="Low complexity" evidence="2">
    <location>
        <begin position="350"/>
        <end position="371"/>
    </location>
</feature>
<name>A0A1Y1HLV6_KLENI</name>
<dbReference type="InterPro" id="IPR003099">
    <property type="entry name" value="Prephen_DH"/>
</dbReference>
<keyword evidence="5" id="KW-1185">Reference proteome</keyword>
<dbReference type="Proteomes" id="UP000054558">
    <property type="component" value="Unassembled WGS sequence"/>
</dbReference>
<dbReference type="STRING" id="105231.A0A1Y1HLV6"/>
<accession>A0A1Y1HLV6</accession>
<dbReference type="GO" id="GO:0004665">
    <property type="term" value="F:prephenate dehydrogenase (NADP+) activity"/>
    <property type="evidence" value="ECO:0007669"/>
    <property type="project" value="InterPro"/>
</dbReference>
<feature type="domain" description="Prephenate/arogenate dehydrogenase" evidence="3">
    <location>
        <begin position="60"/>
        <end position="339"/>
    </location>
</feature>
<dbReference type="AlphaFoldDB" id="A0A1Y1HLV6"/>